<evidence type="ECO:0000256" key="6">
    <source>
        <dbReference type="ARBA" id="ARBA00023163"/>
    </source>
</evidence>
<dbReference type="Gene3D" id="2.30.150.10">
    <property type="entry name" value="DNA-directed RNA polymerase, beta subunit, external 1 domain"/>
    <property type="match status" value="1"/>
</dbReference>
<dbReference type="InterPro" id="IPR010243">
    <property type="entry name" value="RNA_pol_bsu_bac"/>
</dbReference>
<dbReference type="InterPro" id="IPR037033">
    <property type="entry name" value="DNA-dir_RNAP_su2_hyb_sf"/>
</dbReference>
<gene>
    <name evidence="9 15" type="primary">rpoB</name>
</gene>
<dbReference type="InterPro" id="IPR007642">
    <property type="entry name" value="RNA_pol_Rpb2_2"/>
</dbReference>
<evidence type="ECO:0000259" key="11">
    <source>
        <dbReference type="Pfam" id="PF00562"/>
    </source>
</evidence>
<reference evidence="15" key="1">
    <citation type="submission" date="2018-07" db="EMBL/GenBank/DDBJ databases">
        <authorList>
            <person name="Quirk P.G."/>
            <person name="Krulwich T.A."/>
        </authorList>
    </citation>
    <scope>NUCLEOTIDE SEQUENCE</scope>
</reference>
<evidence type="ECO:0000256" key="4">
    <source>
        <dbReference type="ARBA" id="ARBA00022679"/>
    </source>
</evidence>
<comment type="subunit">
    <text evidence="7 9">In plastids the minimal PEP RNA polymerase catalytic core is composed of four subunits: alpha, beta, beta', and beta''. When a (nuclear-encoded) sigma factor is associated with the core the holoenzyme is formed, which can initiate transcription.</text>
</comment>
<dbReference type="InterPro" id="IPR007645">
    <property type="entry name" value="RNA_pol_Rpb2_3"/>
</dbReference>
<dbReference type="Gene3D" id="2.40.270.10">
    <property type="entry name" value="DNA-directed RNA polymerase, subunit 2, domain 6"/>
    <property type="match status" value="1"/>
</dbReference>
<comment type="subcellular location">
    <subcellularLocation>
        <location evidence="9">Plastid</location>
        <location evidence="9">Chloroplast</location>
    </subcellularLocation>
</comment>
<reference evidence="15" key="2">
    <citation type="journal article" date="2019" name="Mol. Phylogenet. Evol.">
        <title>Reassessment of the classification of bryopsidales (chlorophyta) based on chloroplast phylogenomic analyses.</title>
        <authorList>
            <person name="Cremen M.C."/>
            <person name="Leliaert F."/>
            <person name="West J."/>
            <person name="Lam D.W."/>
            <person name="Shimada S."/>
            <person name="Lopez-Bautista J.M."/>
            <person name="Verbruggen H."/>
        </authorList>
    </citation>
    <scope>NUCLEOTIDE SEQUENCE</scope>
</reference>
<comment type="similarity">
    <text evidence="2 9 10">Belongs to the RNA polymerase beta chain family.</text>
</comment>
<dbReference type="CDD" id="cd00653">
    <property type="entry name" value="RNA_pol_B_RPB2"/>
    <property type="match status" value="1"/>
</dbReference>
<dbReference type="InterPro" id="IPR014724">
    <property type="entry name" value="RNA_pol_RPB2_OB-fold"/>
</dbReference>
<evidence type="ECO:0000256" key="3">
    <source>
        <dbReference type="ARBA" id="ARBA00022478"/>
    </source>
</evidence>
<dbReference type="PANTHER" id="PTHR20856">
    <property type="entry name" value="DNA-DIRECTED RNA POLYMERASE I SUBUNIT 2"/>
    <property type="match status" value="1"/>
</dbReference>
<proteinExistence type="inferred from homology"/>
<keyword evidence="3 9" id="KW-0240">DNA-directed RNA polymerase</keyword>
<comment type="function">
    <text evidence="1 9">DNA-dependent RNA polymerase catalyzes the transcription of DNA into RNA using the four ribonucleoside triphosphates as substrates.</text>
</comment>
<dbReference type="SUPFAM" id="SSF64484">
    <property type="entry name" value="beta and beta-prime subunits of DNA dependent RNA-polymerase"/>
    <property type="match status" value="1"/>
</dbReference>
<keyword evidence="4 9" id="KW-0808">Transferase</keyword>
<feature type="domain" description="RNA polymerase Rpb2" evidence="13">
    <location>
        <begin position="149"/>
        <end position="215"/>
    </location>
</feature>
<dbReference type="GO" id="GO:0000428">
    <property type="term" value="C:DNA-directed RNA polymerase complex"/>
    <property type="evidence" value="ECO:0007669"/>
    <property type="project" value="UniProtKB-KW"/>
</dbReference>
<feature type="domain" description="RNA polymerase Rpb2" evidence="12">
    <location>
        <begin position="1010"/>
        <end position="1083"/>
    </location>
</feature>
<evidence type="ECO:0000259" key="12">
    <source>
        <dbReference type="Pfam" id="PF04560"/>
    </source>
</evidence>
<dbReference type="GeneID" id="38334321"/>
<dbReference type="Gene3D" id="2.40.50.100">
    <property type="match status" value="2"/>
</dbReference>
<dbReference type="Pfam" id="PF04565">
    <property type="entry name" value="RNA_pol_Rpb2_3"/>
    <property type="match status" value="1"/>
</dbReference>
<dbReference type="AlphaFoldDB" id="A0A386B0P9"/>
<dbReference type="RefSeq" id="YP_009532745.1">
    <property type="nucleotide sequence ID" value="NC_039766.1"/>
</dbReference>
<dbReference type="Gene3D" id="3.90.1100.10">
    <property type="match status" value="1"/>
</dbReference>
<evidence type="ECO:0000256" key="2">
    <source>
        <dbReference type="ARBA" id="ARBA00006835"/>
    </source>
</evidence>
<dbReference type="InterPro" id="IPR037034">
    <property type="entry name" value="RNA_pol_Rpb2_2_sf"/>
</dbReference>
<comment type="catalytic activity">
    <reaction evidence="8 9">
        <text>RNA(n) + a ribonucleoside 5'-triphosphate = RNA(n+1) + diphosphate</text>
        <dbReference type="Rhea" id="RHEA:21248"/>
        <dbReference type="Rhea" id="RHEA-COMP:14527"/>
        <dbReference type="Rhea" id="RHEA-COMP:17342"/>
        <dbReference type="ChEBI" id="CHEBI:33019"/>
        <dbReference type="ChEBI" id="CHEBI:61557"/>
        <dbReference type="ChEBI" id="CHEBI:140395"/>
        <dbReference type="EC" id="2.7.7.6"/>
    </reaction>
</comment>
<evidence type="ECO:0000256" key="10">
    <source>
        <dbReference type="RuleBase" id="RU000434"/>
    </source>
</evidence>
<dbReference type="InterPro" id="IPR007641">
    <property type="entry name" value="RNA_pol_Rpb2_7"/>
</dbReference>
<dbReference type="EC" id="2.7.7.6" evidence="9"/>
<dbReference type="EMBL" id="MH591108">
    <property type="protein sequence ID" value="AYC65269.1"/>
    <property type="molecule type" value="Genomic_DNA"/>
</dbReference>
<dbReference type="HAMAP" id="MF_01321">
    <property type="entry name" value="RNApol_bact_RpoB"/>
    <property type="match status" value="1"/>
</dbReference>
<evidence type="ECO:0000256" key="7">
    <source>
        <dbReference type="ARBA" id="ARBA00026088"/>
    </source>
</evidence>
<dbReference type="InterPro" id="IPR007120">
    <property type="entry name" value="DNA-dir_RNAP_su2_dom"/>
</dbReference>
<dbReference type="Pfam" id="PF00562">
    <property type="entry name" value="RNA_pol_Rpb2_6"/>
    <property type="match status" value="1"/>
</dbReference>
<feature type="domain" description="RNA polymerase Rpb2" evidence="14">
    <location>
        <begin position="270"/>
        <end position="335"/>
    </location>
</feature>
<dbReference type="Pfam" id="PF04560">
    <property type="entry name" value="RNA_pol_Rpb2_7"/>
    <property type="match status" value="1"/>
</dbReference>
<accession>A0A386B0P9</accession>
<sequence>MINNKLRKIKFHWICLGNLPIMTDRGHFIINGSPRIIVNQLIRAEGLYYRKNITRLFNANRLSIYRTYFIDVISKRGVWIRFEINRKRKIFVCLKKTPKIPLFIFLHSIGFTNKIIFHKFSQFNLFNPKYIYQNIDSLFEPDFTLIDILEKFINIKNYDLGIMGRRRLNQKLNLNIEKTILTPLDILKISELLLNLYSNRIKIDDIDNLNNRRIRTIGEFLQIQIQQALARLHKNLIDANKKYKVFPYILSTRALNSVMKEFFNSCALSQFLDQVNPLSELTHKRRISALGPNGVKQETAGMEIRNIHTTYFGRVCPIETPEGKNAGLVNSLTVLSLPNNEGFLESVYIKVYKGQLQFQNRPIYISSLREKKLTILPADIKKSKFNFIDNDQILVRYNEQFTYTKRNQINLYNYSPFQLFSVATSVIPFFEHNDANRILMGSNMQRQALPLLISDSSNIRTGLDVRVISDTGSSLKMPYSGVILYTSKDIIHYYCGPLHLYKCKKKNNLLINLNFILFKILLQKISLFNLLYYKNYPHSLAIYKFKNYPHSLAIYKFKNIYLKKGNLNNNLLFNFSLLIYKNLCKYFQFFYFSSIDFINQFLYFSTFSRPAKFVPLIFNNLHIKKIKVQNFEKTNQGTFQLQKPIISTLEWLYKGDLIADCATSENGKLALGKNLLVAYIPWNGLNFEDAIIINNNLLINDTFLSLHIEKYEIEIKVTDNLEQMEKLTNKIPVKSINVSHLDKNGIIEVGTHVTSGTILVGKVLPIQKRSLLPHEKLLYEIIDKKTDKVKDTSLYAPSTIDGRVLYISINDNPYLNYKYNTDDYINEVEYIKISIYIAEKRNLQIGDKLSGRYGNKGVISKILPQQDLPFLLNGEIVDIVLNPLGVPSRMNVGQLLEALLGLSAKKLHQEYQIETFDEKYGFHASRSLVYLKLLDLRKKSKQKWYFSVKYPGKMFLFDGRTGEKFLHPTTIGQTYILKLVHMVEEKIHARATGPYSLVTQQPLKGRAKHGGQRFGEMEVWALEGFGSAYILHEILTIKSDDLSGREKITESILNNTPVEFGTPESFKLLLRELQSLCLNFNICDHYI</sequence>
<dbReference type="GO" id="GO:0009507">
    <property type="term" value="C:chloroplast"/>
    <property type="evidence" value="ECO:0007669"/>
    <property type="project" value="UniProtKB-SubCell"/>
</dbReference>
<organism evidence="15">
    <name type="scientific">Pedobesia claviformis</name>
    <dbReference type="NCBI Taxonomy" id="2364088"/>
    <lineage>
        <taxon>Eukaryota</taxon>
        <taxon>Viridiplantae</taxon>
        <taxon>Chlorophyta</taxon>
        <taxon>core chlorophytes</taxon>
        <taxon>Ulvophyceae</taxon>
        <taxon>TCBD clade</taxon>
        <taxon>Bryopsidales</taxon>
        <taxon>Bryopsidineae</taxon>
        <taxon>Derbesiaceae</taxon>
        <taxon>Pedobesia</taxon>
    </lineage>
</organism>
<name>A0A386B0P9_9CHLO</name>
<dbReference type="Gene3D" id="3.90.1110.10">
    <property type="entry name" value="RNA polymerase Rpb2, domain 2"/>
    <property type="match status" value="1"/>
</dbReference>
<protein>
    <recommendedName>
        <fullName evidence="9">DNA-directed RNA polymerase subunit beta</fullName>
        <ecNumber evidence="9">2.7.7.6</ecNumber>
    </recommendedName>
    <alternativeName>
        <fullName evidence="9">PEP</fullName>
    </alternativeName>
    <alternativeName>
        <fullName evidence="9">Plastid-encoded RNA polymerase subunit beta</fullName>
        <shortName evidence="9">RNA polymerase subunit beta</shortName>
    </alternativeName>
</protein>
<dbReference type="GO" id="GO:0003899">
    <property type="term" value="F:DNA-directed RNA polymerase activity"/>
    <property type="evidence" value="ECO:0007669"/>
    <property type="project" value="UniProtKB-UniRule"/>
</dbReference>
<feature type="domain" description="RNA polymerase Rpb2" evidence="13">
    <location>
        <begin position="59"/>
        <end position="117"/>
    </location>
</feature>
<dbReference type="Pfam" id="PF04561">
    <property type="entry name" value="RNA_pol_Rpb2_2"/>
    <property type="match status" value="2"/>
</dbReference>
<dbReference type="InterPro" id="IPR015712">
    <property type="entry name" value="DNA-dir_RNA_pol_su2"/>
</dbReference>
<keyword evidence="15" id="KW-0934">Plastid</keyword>
<dbReference type="GO" id="GO:0032549">
    <property type="term" value="F:ribonucleoside binding"/>
    <property type="evidence" value="ECO:0007669"/>
    <property type="project" value="InterPro"/>
</dbReference>
<feature type="domain" description="DNA-directed RNA polymerase subunit 2 hybrid-binding" evidence="11">
    <location>
        <begin position="623"/>
        <end position="1008"/>
    </location>
</feature>
<geneLocation type="chloroplast" evidence="15"/>
<dbReference type="InterPro" id="IPR042107">
    <property type="entry name" value="DNA-dir_RNA_pol_bsu_ext_1_sf"/>
</dbReference>
<dbReference type="GO" id="GO:0006351">
    <property type="term" value="P:DNA-templated transcription"/>
    <property type="evidence" value="ECO:0007669"/>
    <property type="project" value="UniProtKB-UniRule"/>
</dbReference>
<keyword evidence="6 9" id="KW-0804">Transcription</keyword>
<evidence type="ECO:0000256" key="8">
    <source>
        <dbReference type="ARBA" id="ARBA00048552"/>
    </source>
</evidence>
<keyword evidence="5 9" id="KW-0548">Nucleotidyltransferase</keyword>
<evidence type="ECO:0000259" key="14">
    <source>
        <dbReference type="Pfam" id="PF04565"/>
    </source>
</evidence>
<evidence type="ECO:0000256" key="5">
    <source>
        <dbReference type="ARBA" id="ARBA00022695"/>
    </source>
</evidence>
<evidence type="ECO:0000256" key="1">
    <source>
        <dbReference type="ARBA" id="ARBA00004026"/>
    </source>
</evidence>
<evidence type="ECO:0000313" key="15">
    <source>
        <dbReference type="EMBL" id="AYC65269.1"/>
    </source>
</evidence>
<dbReference type="Gene3D" id="2.40.50.150">
    <property type="match status" value="1"/>
</dbReference>
<keyword evidence="15" id="KW-0150">Chloroplast</keyword>
<evidence type="ECO:0000259" key="13">
    <source>
        <dbReference type="Pfam" id="PF04561"/>
    </source>
</evidence>
<evidence type="ECO:0000256" key="9">
    <source>
        <dbReference type="HAMAP-Rule" id="MF_01321"/>
    </source>
</evidence>
<dbReference type="Gene3D" id="3.90.1800.10">
    <property type="entry name" value="RNA polymerase alpha subunit dimerisation domain"/>
    <property type="match status" value="1"/>
</dbReference>
<dbReference type="GO" id="GO:0003677">
    <property type="term" value="F:DNA binding"/>
    <property type="evidence" value="ECO:0007669"/>
    <property type="project" value="UniProtKB-UniRule"/>
</dbReference>